<keyword evidence="6 8" id="KW-0804">Transcription</keyword>
<sequence length="123" mass="14369">MDQPSDFCTDCGNLIEIPQFGDSIECNNCKGKFSLADYPIKPIVSEIEFKEKKLWLEQAKQIKEFGKIQEEEQQNQKALIKQECPQCQNQEMYFWTVQLRSVDEGSTVFYNCPKCNHTFTQNN</sequence>
<evidence type="ECO:0000259" key="11">
    <source>
        <dbReference type="PROSITE" id="PS51133"/>
    </source>
</evidence>
<dbReference type="InterPro" id="IPR034004">
    <property type="entry name" value="Zn_ribbon_RPA12_C"/>
</dbReference>
<comment type="subcellular location">
    <subcellularLocation>
        <location evidence="1">Nucleus</location>
        <location evidence="1">Nucleolus</location>
    </subcellularLocation>
</comment>
<dbReference type="PIRSF" id="PIRSF005586">
    <property type="entry name" value="RNApol_RpoM"/>
    <property type="match status" value="1"/>
</dbReference>
<dbReference type="GO" id="GO:0005736">
    <property type="term" value="C:RNA polymerase I complex"/>
    <property type="evidence" value="ECO:0007669"/>
    <property type="project" value="TreeGrafter"/>
</dbReference>
<dbReference type="InterPro" id="IPR001222">
    <property type="entry name" value="Znf_TFIIS"/>
</dbReference>
<evidence type="ECO:0000313" key="12">
    <source>
        <dbReference type="EMBL" id="KRX08078.1"/>
    </source>
</evidence>
<name>A0A0V0R0N3_PSEPJ</name>
<dbReference type="OrthoDB" id="282152at2759"/>
<dbReference type="Pfam" id="PF01096">
    <property type="entry name" value="Zn_ribbon_TFIIS"/>
    <property type="match status" value="1"/>
</dbReference>
<reference evidence="12 13" key="1">
    <citation type="journal article" date="2015" name="Sci. Rep.">
        <title>Genome of the facultative scuticociliatosis pathogen Pseudocohnilembus persalinus provides insight into its virulence through horizontal gene transfer.</title>
        <authorList>
            <person name="Xiong J."/>
            <person name="Wang G."/>
            <person name="Cheng J."/>
            <person name="Tian M."/>
            <person name="Pan X."/>
            <person name="Warren A."/>
            <person name="Jiang C."/>
            <person name="Yuan D."/>
            <person name="Miao W."/>
        </authorList>
    </citation>
    <scope>NUCLEOTIDE SEQUENCE [LARGE SCALE GENOMIC DNA]</scope>
    <source>
        <strain evidence="12">36N120E</strain>
    </source>
</reference>
<evidence type="ECO:0000256" key="6">
    <source>
        <dbReference type="ARBA" id="ARBA00023163"/>
    </source>
</evidence>
<dbReference type="GO" id="GO:0003676">
    <property type="term" value="F:nucleic acid binding"/>
    <property type="evidence" value="ECO:0007669"/>
    <property type="project" value="InterPro"/>
</dbReference>
<dbReference type="PROSITE" id="PS00466">
    <property type="entry name" value="ZF_TFIIS_1"/>
    <property type="match status" value="1"/>
</dbReference>
<dbReference type="Proteomes" id="UP000054937">
    <property type="component" value="Unassembled WGS sequence"/>
</dbReference>
<organism evidence="12 13">
    <name type="scientific">Pseudocohnilembus persalinus</name>
    <name type="common">Ciliate</name>
    <dbReference type="NCBI Taxonomy" id="266149"/>
    <lineage>
        <taxon>Eukaryota</taxon>
        <taxon>Sar</taxon>
        <taxon>Alveolata</taxon>
        <taxon>Ciliophora</taxon>
        <taxon>Intramacronucleata</taxon>
        <taxon>Oligohymenophorea</taxon>
        <taxon>Scuticociliatia</taxon>
        <taxon>Philasterida</taxon>
        <taxon>Pseudocohnilembidae</taxon>
        <taxon>Pseudocohnilembus</taxon>
    </lineage>
</organism>
<feature type="binding site" evidence="9">
    <location>
        <position position="26"/>
    </location>
    <ligand>
        <name>Zn(2+)</name>
        <dbReference type="ChEBI" id="CHEBI:29105"/>
        <label>1</label>
    </ligand>
</feature>
<keyword evidence="13" id="KW-1185">Reference proteome</keyword>
<dbReference type="InParanoid" id="A0A0V0R0N3"/>
<evidence type="ECO:0000256" key="1">
    <source>
        <dbReference type="ARBA" id="ARBA00004604"/>
    </source>
</evidence>
<comment type="caution">
    <text evidence="12">The sequence shown here is derived from an EMBL/GenBank/DDBJ whole genome shotgun (WGS) entry which is preliminary data.</text>
</comment>
<dbReference type="GO" id="GO:0008270">
    <property type="term" value="F:zinc ion binding"/>
    <property type="evidence" value="ECO:0007669"/>
    <property type="project" value="UniProtKB-KW"/>
</dbReference>
<comment type="function">
    <text evidence="8">DNA-dependent RNA polymerase catalyzes the transcription of DNA into RNA using the four ribonucleoside triphosphates as substrates.</text>
</comment>
<feature type="binding site" evidence="9">
    <location>
        <position position="115"/>
    </location>
    <ligand>
        <name>Zn(2+)</name>
        <dbReference type="ChEBI" id="CHEBI:29105"/>
        <label>2</label>
    </ligand>
</feature>
<keyword evidence="2 8" id="KW-0240">DNA-directed RNA polymerase</keyword>
<dbReference type="OMA" id="SIECNNC"/>
<dbReference type="Gene3D" id="2.20.25.10">
    <property type="match status" value="1"/>
</dbReference>
<feature type="binding site" evidence="9">
    <location>
        <position position="87"/>
    </location>
    <ligand>
        <name>Zn(2+)</name>
        <dbReference type="ChEBI" id="CHEBI:29105"/>
        <label>2</label>
    </ligand>
</feature>
<evidence type="ECO:0000256" key="4">
    <source>
        <dbReference type="ARBA" id="ARBA00022771"/>
    </source>
</evidence>
<dbReference type="PANTHER" id="PTHR11239">
    <property type="entry name" value="DNA-DIRECTED RNA POLYMERASE"/>
    <property type="match status" value="1"/>
</dbReference>
<dbReference type="InterPro" id="IPR012164">
    <property type="entry name" value="Rpa12/Rpb9/Rpc10/TFS"/>
</dbReference>
<evidence type="ECO:0000256" key="5">
    <source>
        <dbReference type="ARBA" id="ARBA00022833"/>
    </source>
</evidence>
<feature type="binding site" evidence="9">
    <location>
        <position position="112"/>
    </location>
    <ligand>
        <name>Zn(2+)</name>
        <dbReference type="ChEBI" id="CHEBI:29105"/>
        <label>2</label>
    </ligand>
</feature>
<keyword evidence="4 10" id="KW-0863">Zinc-finger</keyword>
<keyword evidence="5 9" id="KW-0862">Zinc</keyword>
<dbReference type="AlphaFoldDB" id="A0A0V0R0N3"/>
<gene>
    <name evidence="12" type="ORF">PPERSA_10440</name>
</gene>
<dbReference type="EMBL" id="LDAU01000074">
    <property type="protein sequence ID" value="KRX08078.1"/>
    <property type="molecule type" value="Genomic_DNA"/>
</dbReference>
<dbReference type="GO" id="GO:0003899">
    <property type="term" value="F:DNA-directed RNA polymerase activity"/>
    <property type="evidence" value="ECO:0007669"/>
    <property type="project" value="InterPro"/>
</dbReference>
<keyword evidence="7 8" id="KW-0539">Nucleus</keyword>
<dbReference type="PROSITE" id="PS51133">
    <property type="entry name" value="ZF_TFIIS_2"/>
    <property type="match status" value="1"/>
</dbReference>
<accession>A0A0V0R0N3</accession>
<dbReference type="FunCoup" id="A0A0V0R0N3">
    <property type="interactions" value="265"/>
</dbReference>
<feature type="domain" description="TFIIS-type" evidence="11">
    <location>
        <begin position="80"/>
        <end position="120"/>
    </location>
</feature>
<evidence type="ECO:0000256" key="3">
    <source>
        <dbReference type="ARBA" id="ARBA00022723"/>
    </source>
</evidence>
<dbReference type="InterPro" id="IPR019761">
    <property type="entry name" value="DNA-dir_RNA_pol-M_15_CS"/>
</dbReference>
<keyword evidence="3 9" id="KW-0479">Metal-binding</keyword>
<evidence type="ECO:0000256" key="8">
    <source>
        <dbReference type="PIRNR" id="PIRNR005586"/>
    </source>
</evidence>
<evidence type="ECO:0000256" key="9">
    <source>
        <dbReference type="PIRSR" id="PIRSR005586-1"/>
    </source>
</evidence>
<dbReference type="SUPFAM" id="SSF57783">
    <property type="entry name" value="Zinc beta-ribbon"/>
    <property type="match status" value="1"/>
</dbReference>
<dbReference type="PANTHER" id="PTHR11239:SF14">
    <property type="entry name" value="DNA-DIRECTED RNA POLYMERASE I SUBUNIT RPA12"/>
    <property type="match status" value="1"/>
</dbReference>
<evidence type="ECO:0000256" key="10">
    <source>
        <dbReference type="PIRSR" id="PIRSR005586-2"/>
    </source>
</evidence>
<dbReference type="SMART" id="SM00440">
    <property type="entry name" value="ZnF_C2C2"/>
    <property type="match status" value="1"/>
</dbReference>
<feature type="binding site" evidence="9">
    <location>
        <position position="8"/>
    </location>
    <ligand>
        <name>Zn(2+)</name>
        <dbReference type="ChEBI" id="CHEBI:29105"/>
        <label>1</label>
    </ligand>
</feature>
<feature type="binding site" evidence="9">
    <location>
        <position position="11"/>
    </location>
    <ligand>
        <name>Zn(2+)</name>
        <dbReference type="ChEBI" id="CHEBI:29105"/>
        <label>1</label>
    </ligand>
</feature>
<protein>
    <recommendedName>
        <fullName evidence="8">DNA-directed RNA polymerase subunit</fullName>
    </recommendedName>
</protein>
<comment type="similarity">
    <text evidence="8">Belongs to the archaeal rpoM/eukaryotic RPA12/RPB9/RPC11 RNA polymerase family.</text>
</comment>
<evidence type="ECO:0000256" key="2">
    <source>
        <dbReference type="ARBA" id="ARBA00022478"/>
    </source>
</evidence>
<proteinExistence type="inferred from homology"/>
<dbReference type="CDD" id="cd10507">
    <property type="entry name" value="Zn-ribbon_RPA12"/>
    <property type="match status" value="1"/>
</dbReference>
<feature type="zinc finger region" description="C4-type" evidence="10">
    <location>
        <begin position="8"/>
        <end position="29"/>
    </location>
</feature>
<feature type="binding site" evidence="9">
    <location>
        <position position="84"/>
    </location>
    <ligand>
        <name>Zn(2+)</name>
        <dbReference type="ChEBI" id="CHEBI:29105"/>
        <label>2</label>
    </ligand>
</feature>
<dbReference type="GO" id="GO:0006363">
    <property type="term" value="P:termination of RNA polymerase I transcription"/>
    <property type="evidence" value="ECO:0007669"/>
    <property type="project" value="TreeGrafter"/>
</dbReference>
<evidence type="ECO:0000256" key="7">
    <source>
        <dbReference type="ARBA" id="ARBA00023242"/>
    </source>
</evidence>
<dbReference type="PROSITE" id="PS01030">
    <property type="entry name" value="RNA_POL_M_15KD"/>
    <property type="match status" value="1"/>
</dbReference>
<evidence type="ECO:0000313" key="13">
    <source>
        <dbReference type="Proteomes" id="UP000054937"/>
    </source>
</evidence>
<feature type="binding site" evidence="9">
    <location>
        <position position="29"/>
    </location>
    <ligand>
        <name>Zn(2+)</name>
        <dbReference type="ChEBI" id="CHEBI:29105"/>
        <label>1</label>
    </ligand>
</feature>